<organism evidence="5 6">
    <name type="scientific">Actinomadura alba</name>
    <dbReference type="NCBI Taxonomy" id="406431"/>
    <lineage>
        <taxon>Bacteria</taxon>
        <taxon>Bacillati</taxon>
        <taxon>Actinomycetota</taxon>
        <taxon>Actinomycetes</taxon>
        <taxon>Streptosporangiales</taxon>
        <taxon>Thermomonosporaceae</taxon>
        <taxon>Actinomadura</taxon>
    </lineage>
</organism>
<feature type="domain" description="Aldehyde dehydrogenase" evidence="4">
    <location>
        <begin position="17"/>
        <end position="474"/>
    </location>
</feature>
<evidence type="ECO:0000256" key="1">
    <source>
        <dbReference type="ARBA" id="ARBA00023002"/>
    </source>
</evidence>
<dbReference type="InterPro" id="IPR015590">
    <property type="entry name" value="Aldehyde_DH_dom"/>
</dbReference>
<dbReference type="InterPro" id="IPR016163">
    <property type="entry name" value="Ald_DH_C"/>
</dbReference>
<reference evidence="5 6" key="1">
    <citation type="submission" date="2020-06" db="EMBL/GenBank/DDBJ databases">
        <title>Actinomadura xiongansis sp. nov., isolated from soil of Baiyangdian.</title>
        <authorList>
            <person name="Zhang X."/>
        </authorList>
    </citation>
    <scope>NUCLEOTIDE SEQUENCE [LARGE SCALE GENOMIC DNA]</scope>
    <source>
        <strain evidence="5 6">HBUM206468</strain>
    </source>
</reference>
<dbReference type="Proteomes" id="UP000805614">
    <property type="component" value="Unassembled WGS sequence"/>
</dbReference>
<dbReference type="InterPro" id="IPR016162">
    <property type="entry name" value="Ald_DH_N"/>
</dbReference>
<feature type="active site" evidence="2">
    <location>
        <position position="252"/>
    </location>
</feature>
<dbReference type="InterPro" id="IPR050740">
    <property type="entry name" value="Aldehyde_DH_Superfamily"/>
</dbReference>
<dbReference type="EMBL" id="JABVEC010000002">
    <property type="protein sequence ID" value="MBC6464861.1"/>
    <property type="molecule type" value="Genomic_DNA"/>
</dbReference>
<gene>
    <name evidence="5" type="ORF">HKK74_05020</name>
</gene>
<comment type="caution">
    <text evidence="5">The sequence shown here is derived from an EMBL/GenBank/DDBJ whole genome shotgun (WGS) entry which is preliminary data.</text>
</comment>
<keyword evidence="1 3" id="KW-0560">Oxidoreductase</keyword>
<evidence type="ECO:0000313" key="6">
    <source>
        <dbReference type="Proteomes" id="UP000805614"/>
    </source>
</evidence>
<evidence type="ECO:0000256" key="2">
    <source>
        <dbReference type="PROSITE-ProRule" id="PRU10007"/>
    </source>
</evidence>
<evidence type="ECO:0000259" key="4">
    <source>
        <dbReference type="Pfam" id="PF00171"/>
    </source>
</evidence>
<dbReference type="Gene3D" id="3.40.605.10">
    <property type="entry name" value="Aldehyde Dehydrogenase, Chain A, domain 1"/>
    <property type="match status" value="1"/>
</dbReference>
<dbReference type="CDD" id="cd07103">
    <property type="entry name" value="ALDH_F5_SSADH_GabD"/>
    <property type="match status" value="1"/>
</dbReference>
<keyword evidence="6" id="KW-1185">Reference proteome</keyword>
<dbReference type="Pfam" id="PF00171">
    <property type="entry name" value="Aldedh"/>
    <property type="match status" value="1"/>
</dbReference>
<proteinExistence type="inferred from homology"/>
<comment type="similarity">
    <text evidence="3">Belongs to the aldehyde dehydrogenase family.</text>
</comment>
<dbReference type="RefSeq" id="WP_187241832.1">
    <property type="nucleotide sequence ID" value="NZ_BAAAOK010000008.1"/>
</dbReference>
<name>A0ABR7LJA9_9ACTN</name>
<protein>
    <submittedName>
        <fullName evidence="5">NAD-dependent succinate-semialdehyde dehydrogenase</fullName>
    </submittedName>
</protein>
<dbReference type="PROSITE" id="PS00687">
    <property type="entry name" value="ALDEHYDE_DEHYDR_GLU"/>
    <property type="match status" value="1"/>
</dbReference>
<dbReference type="PANTHER" id="PTHR43353">
    <property type="entry name" value="SUCCINATE-SEMIALDEHYDE DEHYDROGENASE, MITOCHONDRIAL"/>
    <property type="match status" value="1"/>
</dbReference>
<dbReference type="InterPro" id="IPR016161">
    <property type="entry name" value="Ald_DH/histidinol_DH"/>
</dbReference>
<dbReference type="PANTHER" id="PTHR43353:SF5">
    <property type="entry name" value="SUCCINATE-SEMIALDEHYDE DEHYDROGENASE, MITOCHONDRIAL"/>
    <property type="match status" value="1"/>
</dbReference>
<evidence type="ECO:0000256" key="3">
    <source>
        <dbReference type="RuleBase" id="RU003345"/>
    </source>
</evidence>
<accession>A0ABR7LJA9</accession>
<dbReference type="SUPFAM" id="SSF53720">
    <property type="entry name" value="ALDH-like"/>
    <property type="match status" value="1"/>
</dbReference>
<dbReference type="Gene3D" id="3.40.309.10">
    <property type="entry name" value="Aldehyde Dehydrogenase, Chain A, domain 2"/>
    <property type="match status" value="1"/>
</dbReference>
<dbReference type="InterPro" id="IPR029510">
    <property type="entry name" value="Ald_DH_CS_GLU"/>
</dbReference>
<sequence length="479" mass="49877">MSIEDEAPQGLFIGGAWTDAAATFKVTDPATGEVVAEVADATGPDAVRALDAAAGAQATWAATAPRTRAEILRRAFELMTERAESLARLATVEMGRPLAESRAEVAYAADFLRWFAEEAVRIGGDHRVAPTGDYRIVTARQPVGPCYLITPWNFPLAMVTRKVAPALAAGCTMVLKPAEATPLSALRLAELLADAGVPDGVFNVIPTLSPAEVTGALLADGRLRKLSFTGSTEVGRRLLAQSAPGVLRTSMELGGNAPFLVLDDADVAAAVEGAMVAKMRNAGQSCVAANRFLVHAAVADEFTEALRERLAALRTGPGLDPGSQVGPLIDAKARDKVGELVADAERRGAKLRLGGRPVPGPGSFYPPTLLTGVPEDAPITQQEIFGPVAAIAAYDDEQSMVAAANATSAGLVAFVYTRDLDRALRVGDALEAGMVGINRGLVSNAAAPFGGIKQSGLGREGGLEGIDEYLEVKYLAIQA</sequence>
<evidence type="ECO:0000313" key="5">
    <source>
        <dbReference type="EMBL" id="MBC6464861.1"/>
    </source>
</evidence>